<reference evidence="3" key="1">
    <citation type="submission" date="2016-10" db="EMBL/GenBank/DDBJ databases">
        <authorList>
            <person name="Varghese N."/>
            <person name="Submissions S."/>
        </authorList>
    </citation>
    <scope>NUCLEOTIDE SEQUENCE [LARGE SCALE GENOMIC DNA]</scope>
    <source>
        <strain evidence="3">B48,IBRC-M 10115,DSM 25386,CECT 8001</strain>
    </source>
</reference>
<name>A0A1H8I974_9BACI</name>
<keyword evidence="3" id="KW-1185">Reference proteome</keyword>
<dbReference type="OrthoDB" id="2868055at2"/>
<proteinExistence type="predicted"/>
<evidence type="ECO:0000313" key="3">
    <source>
        <dbReference type="Proteomes" id="UP000198553"/>
    </source>
</evidence>
<keyword evidence="1" id="KW-0812">Transmembrane</keyword>
<evidence type="ECO:0000256" key="1">
    <source>
        <dbReference type="SAM" id="Phobius"/>
    </source>
</evidence>
<protein>
    <submittedName>
        <fullName evidence="2">Uncharacterized protein</fullName>
    </submittedName>
</protein>
<feature type="transmembrane region" description="Helical" evidence="1">
    <location>
        <begin position="12"/>
        <end position="38"/>
    </location>
</feature>
<feature type="transmembrane region" description="Helical" evidence="1">
    <location>
        <begin position="44"/>
        <end position="67"/>
    </location>
</feature>
<sequence>MTQYETQQPIWAWVVLIGGGLFLFSAFPGIFFMLLIPFWKPDEFNLFSILFMTIGLLVLVGTIWGMVRSFKALREYQQIKKQRESTFIQETHPTTMKSATSKKPIWPWIIIAIGGIPLVGMGPGILMLPIMPLFLAGMSTDSGTTPDYVPLLIIFIGYGLMIGYIILLIIAIKALRRSNK</sequence>
<dbReference type="AlphaFoldDB" id="A0A1H8I974"/>
<dbReference type="STRING" id="930146.SAMN05192533_11685"/>
<feature type="transmembrane region" description="Helical" evidence="1">
    <location>
        <begin position="105"/>
        <end position="128"/>
    </location>
</feature>
<feature type="transmembrane region" description="Helical" evidence="1">
    <location>
        <begin position="148"/>
        <end position="172"/>
    </location>
</feature>
<dbReference type="EMBL" id="FOBW01000016">
    <property type="protein sequence ID" value="SEN64428.1"/>
    <property type="molecule type" value="Genomic_DNA"/>
</dbReference>
<dbReference type="RefSeq" id="WP_090749282.1">
    <property type="nucleotide sequence ID" value="NZ_FOBW01000016.1"/>
</dbReference>
<evidence type="ECO:0000313" key="2">
    <source>
        <dbReference type="EMBL" id="SEN64428.1"/>
    </source>
</evidence>
<gene>
    <name evidence="2" type="ORF">SAMN05192533_11685</name>
</gene>
<accession>A0A1H8I974</accession>
<dbReference type="Proteomes" id="UP000198553">
    <property type="component" value="Unassembled WGS sequence"/>
</dbReference>
<keyword evidence="1" id="KW-1133">Transmembrane helix</keyword>
<keyword evidence="1" id="KW-0472">Membrane</keyword>
<organism evidence="2 3">
    <name type="scientific">Mesobacillus persicus</name>
    <dbReference type="NCBI Taxonomy" id="930146"/>
    <lineage>
        <taxon>Bacteria</taxon>
        <taxon>Bacillati</taxon>
        <taxon>Bacillota</taxon>
        <taxon>Bacilli</taxon>
        <taxon>Bacillales</taxon>
        <taxon>Bacillaceae</taxon>
        <taxon>Mesobacillus</taxon>
    </lineage>
</organism>